<evidence type="ECO:0000259" key="3">
    <source>
        <dbReference type="Pfam" id="PF08028"/>
    </source>
</evidence>
<comment type="caution">
    <text evidence="4">The sequence shown here is derived from an EMBL/GenBank/DDBJ whole genome shotgun (WGS) entry which is preliminary data.</text>
</comment>
<name>A0A918PQ27_9SPHN</name>
<dbReference type="SUPFAM" id="SSF47203">
    <property type="entry name" value="Acyl-CoA dehydrogenase C-terminal domain-like"/>
    <property type="match status" value="1"/>
</dbReference>
<feature type="domain" description="Acyl-CoA dehydrogenase/oxidase N-terminal" evidence="2">
    <location>
        <begin position="30"/>
        <end position="100"/>
    </location>
</feature>
<dbReference type="InterPro" id="IPR013786">
    <property type="entry name" value="AcylCoA_DH/ox_N"/>
</dbReference>
<dbReference type="InterPro" id="IPR013107">
    <property type="entry name" value="Acyl-CoA_DH_C"/>
</dbReference>
<dbReference type="GO" id="GO:0050660">
    <property type="term" value="F:flavin adenine dinucleotide binding"/>
    <property type="evidence" value="ECO:0007669"/>
    <property type="project" value="InterPro"/>
</dbReference>
<keyword evidence="5" id="KW-1185">Reference proteome</keyword>
<dbReference type="Pfam" id="PF02771">
    <property type="entry name" value="Acyl-CoA_dh_N"/>
    <property type="match status" value="1"/>
</dbReference>
<dbReference type="RefSeq" id="WP_189622490.1">
    <property type="nucleotide sequence ID" value="NZ_BMZA01000028.1"/>
</dbReference>
<dbReference type="InterPro" id="IPR046373">
    <property type="entry name" value="Acyl-CoA_Oxase/DH_mid-dom_sf"/>
</dbReference>
<gene>
    <name evidence="4" type="ORF">GCM10011614_34060</name>
</gene>
<evidence type="ECO:0000313" key="5">
    <source>
        <dbReference type="Proteomes" id="UP000648075"/>
    </source>
</evidence>
<dbReference type="PIRSF" id="PIRSF016578">
    <property type="entry name" value="HsaA"/>
    <property type="match status" value="1"/>
</dbReference>
<proteinExistence type="predicted"/>
<dbReference type="GO" id="GO:0016627">
    <property type="term" value="F:oxidoreductase activity, acting on the CH-CH group of donors"/>
    <property type="evidence" value="ECO:0007669"/>
    <property type="project" value="InterPro"/>
</dbReference>
<feature type="domain" description="Acyl-CoA dehydrogenase C-terminal" evidence="3">
    <location>
        <begin position="247"/>
        <end position="374"/>
    </location>
</feature>
<evidence type="ECO:0000313" key="4">
    <source>
        <dbReference type="EMBL" id="GGZ16488.1"/>
    </source>
</evidence>
<dbReference type="InterPro" id="IPR037069">
    <property type="entry name" value="AcylCoA_DH/ox_N_sf"/>
</dbReference>
<dbReference type="Pfam" id="PF08028">
    <property type="entry name" value="Acyl-CoA_dh_2"/>
    <property type="match status" value="1"/>
</dbReference>
<accession>A0A918PQ27</accession>
<dbReference type="Gene3D" id="1.20.140.10">
    <property type="entry name" value="Butyryl-CoA Dehydrogenase, subunit A, domain 3"/>
    <property type="match status" value="1"/>
</dbReference>
<dbReference type="AlphaFoldDB" id="A0A918PQ27"/>
<reference evidence="4" key="2">
    <citation type="submission" date="2020-09" db="EMBL/GenBank/DDBJ databases">
        <authorList>
            <person name="Sun Q."/>
            <person name="Kim S."/>
        </authorList>
    </citation>
    <scope>NUCLEOTIDE SEQUENCE</scope>
    <source>
        <strain evidence="4">KCTC 32255</strain>
    </source>
</reference>
<dbReference type="InterPro" id="IPR036250">
    <property type="entry name" value="AcylCo_DH-like_C"/>
</dbReference>
<evidence type="ECO:0000256" key="1">
    <source>
        <dbReference type="ARBA" id="ARBA00023002"/>
    </source>
</evidence>
<keyword evidence="1" id="KW-0560">Oxidoreductase</keyword>
<dbReference type="SUPFAM" id="SSF56645">
    <property type="entry name" value="Acyl-CoA dehydrogenase NM domain-like"/>
    <property type="match status" value="1"/>
</dbReference>
<protein>
    <submittedName>
        <fullName evidence="4">Acyl-CoA dehydrogenase</fullName>
    </submittedName>
</protein>
<dbReference type="Gene3D" id="1.10.540.10">
    <property type="entry name" value="Acyl-CoA dehydrogenase/oxidase, N-terminal domain"/>
    <property type="match status" value="1"/>
</dbReference>
<evidence type="ECO:0000259" key="2">
    <source>
        <dbReference type="Pfam" id="PF02771"/>
    </source>
</evidence>
<dbReference type="EMBL" id="BMZA01000028">
    <property type="protein sequence ID" value="GGZ16488.1"/>
    <property type="molecule type" value="Genomic_DNA"/>
</dbReference>
<dbReference type="Gene3D" id="2.40.110.10">
    <property type="entry name" value="Butyryl-CoA Dehydrogenase, subunit A, domain 2"/>
    <property type="match status" value="1"/>
</dbReference>
<dbReference type="InterPro" id="IPR009100">
    <property type="entry name" value="AcylCoA_DH/oxidase_NM_dom_sf"/>
</dbReference>
<reference evidence="4" key="1">
    <citation type="journal article" date="2014" name="Int. J. Syst. Evol. Microbiol.">
        <title>Complete genome sequence of Corynebacterium casei LMG S-19264T (=DSM 44701T), isolated from a smear-ripened cheese.</title>
        <authorList>
            <consortium name="US DOE Joint Genome Institute (JGI-PGF)"/>
            <person name="Walter F."/>
            <person name="Albersmeier A."/>
            <person name="Kalinowski J."/>
            <person name="Ruckert C."/>
        </authorList>
    </citation>
    <scope>NUCLEOTIDE SEQUENCE</scope>
    <source>
        <strain evidence="4">KCTC 32255</strain>
    </source>
</reference>
<dbReference type="Proteomes" id="UP000648075">
    <property type="component" value="Unassembled WGS sequence"/>
</dbReference>
<sequence>MSRDDPKKVTFQADLRELLVGRARALKPLLAQHAAEHERRGELVPEVVAALDEAGLFNMSVPRRWGGWCCPSFVMADVAAELAKGCPSSAWVVSICNSNAWLASTLSDDMQARLFRDGIPRMCGPSNGIGQIEQRGESYVVSGRWAYGSASHHADWALVPSQFADGRICMTALPMSQVKIEATWDVAGMKGTGSDTVVAVDVELQPDQVCELSAVSVTRNSGESRFEREATDFWVVFALLRAKALGVLLGAAEGLLEAVLTGRDKPIIYYTFPRRGDSAIWQAEYGKAAAHIGIARSIIEKHNLYNDAAAERMHILTYEERSRCRGECAAVADMLVETVERLMNLAGSSAYSSANPIQRYWRDFSIGMRHIIFNSALGYEVYGKQLIGVEPNIVLSEHV</sequence>
<organism evidence="4 5">
    <name type="scientific">Novosphingobium colocasiae</name>
    <dbReference type="NCBI Taxonomy" id="1256513"/>
    <lineage>
        <taxon>Bacteria</taxon>
        <taxon>Pseudomonadati</taxon>
        <taxon>Pseudomonadota</taxon>
        <taxon>Alphaproteobacteria</taxon>
        <taxon>Sphingomonadales</taxon>
        <taxon>Sphingomonadaceae</taxon>
        <taxon>Novosphingobium</taxon>
    </lineage>
</organism>